<feature type="compositionally biased region" description="Polar residues" evidence="1">
    <location>
        <begin position="43"/>
        <end position="52"/>
    </location>
</feature>
<reference evidence="2" key="1">
    <citation type="journal article" date="2020" name="BMC Genomics">
        <title>Correction to: Identification and distribution of gene clusters required for synthesis of sphingolipid metabolism inhibitors in diverse species of the filamentous fungus Fusarium.</title>
        <authorList>
            <person name="Kim H.S."/>
            <person name="Lohmar J.M."/>
            <person name="Busman M."/>
            <person name="Brown D.W."/>
            <person name="Naumann T.A."/>
            <person name="Divon H.H."/>
            <person name="Lysoe E."/>
            <person name="Uhlig S."/>
            <person name="Proctor R.H."/>
        </authorList>
    </citation>
    <scope>NUCLEOTIDE SEQUENCE</scope>
    <source>
        <strain evidence="2">NRRL 22465</strain>
    </source>
</reference>
<evidence type="ECO:0000256" key="1">
    <source>
        <dbReference type="SAM" id="MobiDB-lite"/>
    </source>
</evidence>
<sequence>MRLSRRHDLLELPVAAIAVSQSCRVSSTLPRGQDERYPAPPLSAQTTHDTSQGFQLFRPKSDGRLEPYPGIIHCTLVDKNSSWRLEFLAMGEEAVQRRHLSCRG</sequence>
<keyword evidence="3" id="KW-1185">Reference proteome</keyword>
<dbReference type="AlphaFoldDB" id="A0A8H4UHI8"/>
<name>A0A8H4UHI8_9HYPO</name>
<accession>A0A8H4UHI8</accession>
<dbReference type="Proteomes" id="UP000635477">
    <property type="component" value="Unassembled WGS sequence"/>
</dbReference>
<evidence type="ECO:0000313" key="2">
    <source>
        <dbReference type="EMBL" id="KAF4976831.1"/>
    </source>
</evidence>
<proteinExistence type="predicted"/>
<evidence type="ECO:0000313" key="3">
    <source>
        <dbReference type="Proteomes" id="UP000635477"/>
    </source>
</evidence>
<comment type="caution">
    <text evidence="2">The sequence shown here is derived from an EMBL/GenBank/DDBJ whole genome shotgun (WGS) entry which is preliminary data.</text>
</comment>
<feature type="region of interest" description="Disordered" evidence="1">
    <location>
        <begin position="27"/>
        <end position="52"/>
    </location>
</feature>
<organism evidence="2 3">
    <name type="scientific">Fusarium zealandicum</name>
    <dbReference type="NCBI Taxonomy" id="1053134"/>
    <lineage>
        <taxon>Eukaryota</taxon>
        <taxon>Fungi</taxon>
        <taxon>Dikarya</taxon>
        <taxon>Ascomycota</taxon>
        <taxon>Pezizomycotina</taxon>
        <taxon>Sordariomycetes</taxon>
        <taxon>Hypocreomycetidae</taxon>
        <taxon>Hypocreales</taxon>
        <taxon>Nectriaceae</taxon>
        <taxon>Fusarium</taxon>
        <taxon>Fusarium staphyleae species complex</taxon>
    </lineage>
</organism>
<gene>
    <name evidence="2" type="ORF">FZEAL_6572</name>
</gene>
<dbReference type="EMBL" id="JABEYC010000485">
    <property type="protein sequence ID" value="KAF4976831.1"/>
    <property type="molecule type" value="Genomic_DNA"/>
</dbReference>
<reference evidence="2" key="2">
    <citation type="submission" date="2020-05" db="EMBL/GenBank/DDBJ databases">
        <authorList>
            <person name="Kim H.-S."/>
            <person name="Proctor R.H."/>
            <person name="Brown D.W."/>
        </authorList>
    </citation>
    <scope>NUCLEOTIDE SEQUENCE</scope>
    <source>
        <strain evidence="2">NRRL 22465</strain>
    </source>
</reference>
<protein>
    <submittedName>
        <fullName evidence="2">Uncharacterized protein</fullName>
    </submittedName>
</protein>
<dbReference type="PROSITE" id="PS51257">
    <property type="entry name" value="PROKAR_LIPOPROTEIN"/>
    <property type="match status" value="1"/>
</dbReference>